<dbReference type="AlphaFoldDB" id="A0A6N7Y429"/>
<evidence type="ECO:0000313" key="3">
    <source>
        <dbReference type="Proteomes" id="UP000469523"/>
    </source>
</evidence>
<accession>A0A6N7Y429</accession>
<keyword evidence="1" id="KW-0175">Coiled coil</keyword>
<dbReference type="EMBL" id="VUNQ01000059">
    <property type="protein sequence ID" value="MSU03218.1"/>
    <property type="molecule type" value="Genomic_DNA"/>
</dbReference>
<sequence length="77" mass="9141">MAETIYSAKLNVDIVIKQIKEEIKGEKYMDIIKSYKDLCKEIKIWELRVETYEAEIRAIKKLARLYGPGDVKRNRLH</sequence>
<protein>
    <submittedName>
        <fullName evidence="2">Uncharacterized protein</fullName>
    </submittedName>
</protein>
<organism evidence="2 3">
    <name type="scientific">Tissierella pigra</name>
    <dbReference type="NCBI Taxonomy" id="2607614"/>
    <lineage>
        <taxon>Bacteria</taxon>
        <taxon>Bacillati</taxon>
        <taxon>Bacillota</taxon>
        <taxon>Tissierellia</taxon>
        <taxon>Tissierellales</taxon>
        <taxon>Tissierellaceae</taxon>
        <taxon>Tissierella</taxon>
    </lineage>
</organism>
<proteinExistence type="predicted"/>
<reference evidence="2 3" key="1">
    <citation type="submission" date="2019-09" db="EMBL/GenBank/DDBJ databases">
        <title>In-depth cultivation of the pig gut microbiome towards novel bacterial diversity and tailored functional studies.</title>
        <authorList>
            <person name="Wylensek D."/>
            <person name="Hitch T.C.A."/>
            <person name="Clavel T."/>
        </authorList>
    </citation>
    <scope>NUCLEOTIDE SEQUENCE [LARGE SCALE GENOMIC DNA]</scope>
    <source>
        <strain evidence="2 3">WCA3-693-APC-4?</strain>
    </source>
</reference>
<dbReference type="RefSeq" id="WP_154442783.1">
    <property type="nucleotide sequence ID" value="NZ_VUNQ01000059.1"/>
</dbReference>
<evidence type="ECO:0000313" key="2">
    <source>
        <dbReference type="EMBL" id="MSU03218.1"/>
    </source>
</evidence>
<evidence type="ECO:0000256" key="1">
    <source>
        <dbReference type="SAM" id="Coils"/>
    </source>
</evidence>
<keyword evidence="3" id="KW-1185">Reference proteome</keyword>
<name>A0A6N7Y429_9FIRM</name>
<comment type="caution">
    <text evidence="2">The sequence shown here is derived from an EMBL/GenBank/DDBJ whole genome shotgun (WGS) entry which is preliminary data.</text>
</comment>
<feature type="coiled-coil region" evidence="1">
    <location>
        <begin position="35"/>
        <end position="62"/>
    </location>
</feature>
<dbReference type="Proteomes" id="UP000469523">
    <property type="component" value="Unassembled WGS sequence"/>
</dbReference>
<gene>
    <name evidence="2" type="ORF">FYJ83_17290</name>
</gene>